<keyword evidence="2" id="KW-1185">Reference proteome</keyword>
<dbReference type="RefSeq" id="WP_235119823.1">
    <property type="nucleotide sequence ID" value="NZ_CP090978.1"/>
</dbReference>
<reference evidence="1 2" key="1">
    <citation type="journal article" date="2024" name="Int. J. Syst. Evol. Microbiol.">
        <title>Paenibacillus hexagrammi sp. nov., a novel bacterium isolated from the gut content of Hexagrammos agrammus.</title>
        <authorList>
            <person name="Jung H.K."/>
            <person name="Kim D.G."/>
            <person name="Zin H."/>
            <person name="Park J."/>
            <person name="Jung H."/>
            <person name="Kim Y.O."/>
            <person name="Kong H.J."/>
            <person name="Kim J.W."/>
            <person name="Kim Y.S."/>
        </authorList>
    </citation>
    <scope>NUCLEOTIDE SEQUENCE [LARGE SCALE GENOMIC DNA]</scope>
    <source>
        <strain evidence="1 2">YPD9-1</strain>
    </source>
</reference>
<dbReference type="EMBL" id="CP090978">
    <property type="protein sequence ID" value="UJF33454.1"/>
    <property type="molecule type" value="Genomic_DNA"/>
</dbReference>
<accession>A0ABY3SIA1</accession>
<evidence type="ECO:0000313" key="1">
    <source>
        <dbReference type="EMBL" id="UJF33454.1"/>
    </source>
</evidence>
<proteinExistence type="predicted"/>
<dbReference type="Proteomes" id="UP001649230">
    <property type="component" value="Chromosome"/>
</dbReference>
<protein>
    <submittedName>
        <fullName evidence="1">Cold-shock protein</fullName>
    </submittedName>
</protein>
<evidence type="ECO:0000313" key="2">
    <source>
        <dbReference type="Proteomes" id="UP001649230"/>
    </source>
</evidence>
<sequence length="75" mass="8457">MYSRKKPMEEVPVENTPIWSCTEDSCKGWIRDNFAFESIPTCPLCSSAMVRSEKLLPVLTNTSTYQKPVKKGASI</sequence>
<organism evidence="1 2">
    <name type="scientific">Paenibacillus hexagrammi</name>
    <dbReference type="NCBI Taxonomy" id="2908839"/>
    <lineage>
        <taxon>Bacteria</taxon>
        <taxon>Bacillati</taxon>
        <taxon>Bacillota</taxon>
        <taxon>Bacilli</taxon>
        <taxon>Bacillales</taxon>
        <taxon>Paenibacillaceae</taxon>
        <taxon>Paenibacillus</taxon>
    </lineage>
</organism>
<dbReference type="InterPro" id="IPR025916">
    <property type="entry name" value="YdjO"/>
</dbReference>
<dbReference type="Pfam" id="PF14169">
    <property type="entry name" value="YdjO"/>
    <property type="match status" value="1"/>
</dbReference>
<gene>
    <name evidence="1" type="ORF">L0M14_28790</name>
</gene>
<name>A0ABY3SIA1_9BACL</name>